<keyword evidence="12" id="KW-0418">Kinase</keyword>
<dbReference type="AlphaFoldDB" id="A0A5J9UU44"/>
<dbReference type="EC" id="2.7.11.1" evidence="2"/>
<comment type="catalytic activity">
    <reaction evidence="19">
        <text>L-seryl-[protein] + ATP = O-phospho-L-seryl-[protein] + ADP + H(+)</text>
        <dbReference type="Rhea" id="RHEA:17989"/>
        <dbReference type="Rhea" id="RHEA-COMP:9863"/>
        <dbReference type="Rhea" id="RHEA-COMP:11604"/>
        <dbReference type="ChEBI" id="CHEBI:15378"/>
        <dbReference type="ChEBI" id="CHEBI:29999"/>
        <dbReference type="ChEBI" id="CHEBI:30616"/>
        <dbReference type="ChEBI" id="CHEBI:83421"/>
        <dbReference type="ChEBI" id="CHEBI:456216"/>
        <dbReference type="EC" id="2.7.11.1"/>
    </reaction>
</comment>
<comment type="caution">
    <text evidence="22">The sequence shown here is derived from an EMBL/GenBank/DDBJ whole genome shotgun (WGS) entry which is preliminary data.</text>
</comment>
<dbReference type="SUPFAM" id="SSF56112">
    <property type="entry name" value="Protein kinase-like (PK-like)"/>
    <property type="match status" value="2"/>
</dbReference>
<evidence type="ECO:0000256" key="10">
    <source>
        <dbReference type="ARBA" id="ARBA00022737"/>
    </source>
</evidence>
<dbReference type="InterPro" id="IPR001245">
    <property type="entry name" value="Ser-Thr/Tyr_kinase_cat_dom"/>
</dbReference>
<dbReference type="GO" id="GO:0005524">
    <property type="term" value="F:ATP binding"/>
    <property type="evidence" value="ECO:0007669"/>
    <property type="project" value="UniProtKB-KW"/>
</dbReference>
<evidence type="ECO:0000256" key="2">
    <source>
        <dbReference type="ARBA" id="ARBA00012513"/>
    </source>
</evidence>
<evidence type="ECO:0000256" key="6">
    <source>
        <dbReference type="ARBA" id="ARBA00022614"/>
    </source>
</evidence>
<name>A0A5J9UU44_9POAL</name>
<evidence type="ECO:0000256" key="17">
    <source>
        <dbReference type="ARBA" id="ARBA00023180"/>
    </source>
</evidence>
<dbReference type="EMBL" id="RWGY01000013">
    <property type="protein sequence ID" value="TVU26798.1"/>
    <property type="molecule type" value="Genomic_DNA"/>
</dbReference>
<gene>
    <name evidence="22" type="ORF">EJB05_29362</name>
</gene>
<keyword evidence="7" id="KW-0808">Transferase</keyword>
<evidence type="ECO:0000256" key="20">
    <source>
        <dbReference type="SAM" id="MobiDB-lite"/>
    </source>
</evidence>
<keyword evidence="6" id="KW-0433">Leucine-rich repeat</keyword>
<evidence type="ECO:0000256" key="9">
    <source>
        <dbReference type="ARBA" id="ARBA00022729"/>
    </source>
</evidence>
<dbReference type="InterPro" id="IPR052451">
    <property type="entry name" value="Ser/Thr_kinase-like"/>
</dbReference>
<evidence type="ECO:0000256" key="13">
    <source>
        <dbReference type="ARBA" id="ARBA00022840"/>
    </source>
</evidence>
<accession>A0A5J9UU44</accession>
<dbReference type="FunFam" id="1.10.510.10:FF:000358">
    <property type="entry name" value="Putative leucine-rich repeat receptor-like serine/threonine-protein kinase"/>
    <property type="match status" value="1"/>
</dbReference>
<keyword evidence="15" id="KW-0472">Membrane</keyword>
<evidence type="ECO:0000313" key="23">
    <source>
        <dbReference type="Proteomes" id="UP000324897"/>
    </source>
</evidence>
<evidence type="ECO:0000259" key="21">
    <source>
        <dbReference type="PROSITE" id="PS50011"/>
    </source>
</evidence>
<feature type="domain" description="Protein kinase" evidence="21">
    <location>
        <begin position="198"/>
        <end position="470"/>
    </location>
</feature>
<dbReference type="GO" id="GO:0005886">
    <property type="term" value="C:plasma membrane"/>
    <property type="evidence" value="ECO:0007669"/>
    <property type="project" value="UniProtKB-SubCell"/>
</dbReference>
<dbReference type="Gramene" id="TVU26798">
    <property type="protein sequence ID" value="TVU26798"/>
    <property type="gene ID" value="EJB05_29362"/>
</dbReference>
<evidence type="ECO:0000256" key="1">
    <source>
        <dbReference type="ARBA" id="ARBA00004162"/>
    </source>
</evidence>
<keyword evidence="17" id="KW-0325">Glycoprotein</keyword>
<reference evidence="22 23" key="1">
    <citation type="journal article" date="2019" name="Sci. Rep.">
        <title>A high-quality genome of Eragrostis curvula grass provides insights into Poaceae evolution and supports new strategies to enhance forage quality.</title>
        <authorList>
            <person name="Carballo J."/>
            <person name="Santos B.A.C.M."/>
            <person name="Zappacosta D."/>
            <person name="Garbus I."/>
            <person name="Selva J.P."/>
            <person name="Gallo C.A."/>
            <person name="Diaz A."/>
            <person name="Albertini E."/>
            <person name="Caccamo M."/>
            <person name="Echenique V."/>
        </authorList>
    </citation>
    <scope>NUCLEOTIDE SEQUENCE [LARGE SCALE GENOMIC DNA]</scope>
    <source>
        <strain evidence="23">cv. Victoria</strain>
        <tissue evidence="22">Leaf</tissue>
    </source>
</reference>
<evidence type="ECO:0000256" key="3">
    <source>
        <dbReference type="ARBA" id="ARBA00022475"/>
    </source>
</evidence>
<keyword evidence="23" id="KW-1185">Reference proteome</keyword>
<dbReference type="Pfam" id="PF07714">
    <property type="entry name" value="PK_Tyr_Ser-Thr"/>
    <property type="match status" value="1"/>
</dbReference>
<dbReference type="GO" id="GO:0004674">
    <property type="term" value="F:protein serine/threonine kinase activity"/>
    <property type="evidence" value="ECO:0007669"/>
    <property type="project" value="UniProtKB-KW"/>
</dbReference>
<dbReference type="Gene3D" id="1.10.510.10">
    <property type="entry name" value="Transferase(Phosphotransferase) domain 1"/>
    <property type="match status" value="2"/>
</dbReference>
<evidence type="ECO:0000256" key="14">
    <source>
        <dbReference type="ARBA" id="ARBA00022989"/>
    </source>
</evidence>
<keyword evidence="10" id="KW-0677">Repeat</keyword>
<evidence type="ECO:0000256" key="12">
    <source>
        <dbReference type="ARBA" id="ARBA00022777"/>
    </source>
</evidence>
<keyword evidence="11" id="KW-0547">Nucleotide-binding</keyword>
<evidence type="ECO:0000256" key="19">
    <source>
        <dbReference type="ARBA" id="ARBA00048679"/>
    </source>
</evidence>
<keyword evidence="5" id="KW-0597">Phosphoprotein</keyword>
<comment type="catalytic activity">
    <reaction evidence="18">
        <text>L-threonyl-[protein] + ATP = O-phospho-L-threonyl-[protein] + ADP + H(+)</text>
        <dbReference type="Rhea" id="RHEA:46608"/>
        <dbReference type="Rhea" id="RHEA-COMP:11060"/>
        <dbReference type="Rhea" id="RHEA-COMP:11605"/>
        <dbReference type="ChEBI" id="CHEBI:15378"/>
        <dbReference type="ChEBI" id="CHEBI:30013"/>
        <dbReference type="ChEBI" id="CHEBI:30616"/>
        <dbReference type="ChEBI" id="CHEBI:61977"/>
        <dbReference type="ChEBI" id="CHEBI:456216"/>
        <dbReference type="EC" id="2.7.11.1"/>
    </reaction>
</comment>
<dbReference type="Pfam" id="PF00069">
    <property type="entry name" value="Pkinase"/>
    <property type="match status" value="1"/>
</dbReference>
<feature type="domain" description="Protein kinase" evidence="21">
    <location>
        <begin position="1"/>
        <end position="186"/>
    </location>
</feature>
<keyword evidence="4" id="KW-0723">Serine/threonine-protein kinase</keyword>
<keyword evidence="3" id="KW-1003">Cell membrane</keyword>
<dbReference type="PROSITE" id="PS50011">
    <property type="entry name" value="PROTEIN_KINASE_DOM"/>
    <property type="match status" value="2"/>
</dbReference>
<evidence type="ECO:0000256" key="16">
    <source>
        <dbReference type="ARBA" id="ARBA00023170"/>
    </source>
</evidence>
<evidence type="ECO:0000256" key="4">
    <source>
        <dbReference type="ARBA" id="ARBA00022527"/>
    </source>
</evidence>
<comment type="subcellular location">
    <subcellularLocation>
        <location evidence="1">Cell membrane</location>
        <topology evidence="1">Single-pass membrane protein</topology>
    </subcellularLocation>
</comment>
<evidence type="ECO:0000256" key="5">
    <source>
        <dbReference type="ARBA" id="ARBA00022553"/>
    </source>
</evidence>
<organism evidence="22 23">
    <name type="scientific">Eragrostis curvula</name>
    <name type="common">weeping love grass</name>
    <dbReference type="NCBI Taxonomy" id="38414"/>
    <lineage>
        <taxon>Eukaryota</taxon>
        <taxon>Viridiplantae</taxon>
        <taxon>Streptophyta</taxon>
        <taxon>Embryophyta</taxon>
        <taxon>Tracheophyta</taxon>
        <taxon>Spermatophyta</taxon>
        <taxon>Magnoliopsida</taxon>
        <taxon>Liliopsida</taxon>
        <taxon>Poales</taxon>
        <taxon>Poaceae</taxon>
        <taxon>PACMAD clade</taxon>
        <taxon>Chloridoideae</taxon>
        <taxon>Eragrostideae</taxon>
        <taxon>Eragrostidinae</taxon>
        <taxon>Eragrostis</taxon>
    </lineage>
</organism>
<evidence type="ECO:0000256" key="8">
    <source>
        <dbReference type="ARBA" id="ARBA00022692"/>
    </source>
</evidence>
<evidence type="ECO:0000256" key="11">
    <source>
        <dbReference type="ARBA" id="ARBA00022741"/>
    </source>
</evidence>
<keyword evidence="16" id="KW-0675">Receptor</keyword>
<dbReference type="Gene3D" id="3.30.200.20">
    <property type="entry name" value="Phosphorylase Kinase, domain 1"/>
    <property type="match status" value="1"/>
</dbReference>
<proteinExistence type="predicted"/>
<dbReference type="PANTHER" id="PTHR48008:SF6">
    <property type="entry name" value="LEUCINE-RICH REPEAT RECEPTOR-LIKE PROTEIN KINASE IMK3-RELATED"/>
    <property type="match status" value="1"/>
</dbReference>
<dbReference type="InterPro" id="IPR000719">
    <property type="entry name" value="Prot_kinase_dom"/>
</dbReference>
<evidence type="ECO:0000256" key="15">
    <source>
        <dbReference type="ARBA" id="ARBA00023136"/>
    </source>
</evidence>
<feature type="region of interest" description="Disordered" evidence="20">
    <location>
        <begin position="470"/>
        <end position="495"/>
    </location>
</feature>
<evidence type="ECO:0000256" key="18">
    <source>
        <dbReference type="ARBA" id="ARBA00047899"/>
    </source>
</evidence>
<dbReference type="PANTHER" id="PTHR48008">
    <property type="entry name" value="LEUCINE-RICH REPEAT RECEPTOR-LIKE PROTEIN KINASE IMK3-RELATED"/>
    <property type="match status" value="1"/>
</dbReference>
<sequence>MDWATRMTIAKGIARGLAYLHDDMSIIHVFLDAGSVILDEESYPKIANFEVSSLMTADAKSKVLAELGKMGYRAPELSKVEEANEKTDVYSLGIIILELLTGKSLMNSTDGMDLPQWVASIIKEETTSGVFDRKLMRDAAAGTVWNELIDTLNLALQCVHSSPSVRPKAREVKQQLEQISKLVHFVEPLACTADDLLYAPLKTMHKGWSMTKYTASLKDGSEMELRFLMRENIKGHNKFKAEAEVLGKIRHPNLRALRAYYMRPNGCKMLVLEYMPKGNLSVFLHGRGPNTPLDWLTRMTIAKGTARGLAYLHDEMSIIHVYLTAGTIYLDEQLNPKIVDFEMSRLMTADSNSKMLVVVGKLGYSAPELSKVEEANTKTDVYSLGVIILELLTGKSPEVRTNGMGLPQWVECKVKEERTNEVFDLVLQYTATDIVKEELMDTLKLALQCVDRSPSVRPKAREVLWRLEQISPGSDGGVGPSEEGHMPLPAGGDKE</sequence>
<dbReference type="Proteomes" id="UP000324897">
    <property type="component" value="Chromosome 2"/>
</dbReference>
<protein>
    <recommendedName>
        <fullName evidence="2">non-specific serine/threonine protein kinase</fullName>
        <ecNumber evidence="2">2.7.11.1</ecNumber>
    </recommendedName>
</protein>
<evidence type="ECO:0000256" key="7">
    <source>
        <dbReference type="ARBA" id="ARBA00022679"/>
    </source>
</evidence>
<feature type="non-terminal residue" evidence="22">
    <location>
        <position position="1"/>
    </location>
</feature>
<dbReference type="OrthoDB" id="1890790at2759"/>
<keyword evidence="14" id="KW-1133">Transmembrane helix</keyword>
<evidence type="ECO:0000313" key="22">
    <source>
        <dbReference type="EMBL" id="TVU26798.1"/>
    </source>
</evidence>
<keyword evidence="8" id="KW-0812">Transmembrane</keyword>
<keyword evidence="9" id="KW-0732">Signal</keyword>
<dbReference type="InterPro" id="IPR011009">
    <property type="entry name" value="Kinase-like_dom_sf"/>
</dbReference>
<keyword evidence="13" id="KW-0067">ATP-binding</keyword>